<evidence type="ECO:0000313" key="2">
    <source>
        <dbReference type="Proteomes" id="UP001243375"/>
    </source>
</evidence>
<dbReference type="EMBL" id="JASBWU010000010">
    <property type="protein sequence ID" value="KAJ9118613.1"/>
    <property type="molecule type" value="Genomic_DNA"/>
</dbReference>
<evidence type="ECO:0000313" key="1">
    <source>
        <dbReference type="EMBL" id="KAJ9118613.1"/>
    </source>
</evidence>
<reference evidence="1" key="1">
    <citation type="submission" date="2023-04" db="EMBL/GenBank/DDBJ databases">
        <title>Draft Genome sequencing of Naganishia species isolated from polar environments using Oxford Nanopore Technology.</title>
        <authorList>
            <person name="Leo P."/>
            <person name="Venkateswaran K."/>
        </authorList>
    </citation>
    <scope>NUCLEOTIDE SEQUENCE</scope>
    <source>
        <strain evidence="1">MNA-CCFEE 5425</strain>
    </source>
</reference>
<protein>
    <submittedName>
        <fullName evidence="1">Uncharacterized protein</fullName>
    </submittedName>
</protein>
<gene>
    <name evidence="1" type="ORF">QFC22_003833</name>
</gene>
<proteinExistence type="predicted"/>
<dbReference type="Proteomes" id="UP001243375">
    <property type="component" value="Unassembled WGS sequence"/>
</dbReference>
<keyword evidence="2" id="KW-1185">Reference proteome</keyword>
<name>A0ACC2X3K6_9TREE</name>
<comment type="caution">
    <text evidence="1">The sequence shown here is derived from an EMBL/GenBank/DDBJ whole genome shotgun (WGS) entry which is preliminary data.</text>
</comment>
<accession>A0ACC2X3K6</accession>
<organism evidence="1 2">
    <name type="scientific">Naganishia vaughanmartiniae</name>
    <dbReference type="NCBI Taxonomy" id="1424756"/>
    <lineage>
        <taxon>Eukaryota</taxon>
        <taxon>Fungi</taxon>
        <taxon>Dikarya</taxon>
        <taxon>Basidiomycota</taxon>
        <taxon>Agaricomycotina</taxon>
        <taxon>Tremellomycetes</taxon>
        <taxon>Filobasidiales</taxon>
        <taxon>Filobasidiaceae</taxon>
        <taxon>Naganishia</taxon>
    </lineage>
</organism>
<sequence>MAKKARPQSLIINLKHVNAAIHAKSGGQASTGRATQAFLGWSGLASASSLEMYGNAQNGKGSTETIEMDPEVAAQLGWAEGDLVEIGLLPAASKARSVSVTPMTADDWEVLELHTNYLENNLLSQMRAATTGAVVNVWVLGKTKIKLKIDETSPATTNQNAVLITPDTEIFVAPRPRKPKAAQPAVKKEEKPPNKPVATASIKQATTIAHDTNTESTNFQQDSATTPSTADLKLPKKYIKLRSTPSRVFRRWPDLREQSSQDETRHVAWTSKKTFSAVRDDFEASLESGKASKAFDNADELPVEVFRLHAAVSEPTENVEEDTATQKEPKRVKVILRPFEGMPDGDVAIWPRIVADGASSSSSSSDWEKLGGASGSGKTVIAKSIAATLEVNRKLPMETIYVDCKLSQLPQGSLATVKQMIEGWIDEVKACQPCLLILDNIEKVLPVEVEQADNTRTRTIAEFFVNELAKLRGLQGYVLLTATSTNDIHTLLRTKHVFGKTIELKAPNSDMRRQILGKILSMRHHADTADLDLTTVAHEAEGYTAADLSDMTENALQKLLLRQLSSGSPVNIADEDFEAAIAEYKPRSLREVKLQKSDVQWSDIGGLHETRRVLRETLEWPTKYSAIFAKCPLRLRSGLLLYGYPGCGKTLLASAVAKECGLNFISVKGPELLNKYIGASEKSVRDVFERALPNGTSLPIYRALKIQPKTLYVSNSGHDSTGVTDRVVNQLLTEMDGAEGLDGVYVLAATSRPDLIDAALLRPGRLDKSLLCGMPDAKDRLEIMCAVSRKISLDSSVDLEEYVDSTQGFSGADLQALIYNAQLEAVHDIVDEDRHGSSSVQTKEQSGSFDGHFQVWKAGEMHGSKAMAASERSVVSKQVDNLIKASAASAEQGEGGNVKPVLARSQPVVKEHHLERSLDNTKPSLPMNERRRLDKM</sequence>